<feature type="region of interest" description="Disordered" evidence="1">
    <location>
        <begin position="1"/>
        <end position="90"/>
    </location>
</feature>
<feature type="compositionally biased region" description="Polar residues" evidence="1">
    <location>
        <begin position="1"/>
        <end position="10"/>
    </location>
</feature>
<keyword evidence="3" id="KW-1185">Reference proteome</keyword>
<dbReference type="Proteomes" id="UP001153269">
    <property type="component" value="Unassembled WGS sequence"/>
</dbReference>
<comment type="caution">
    <text evidence="2">The sequence shown here is derived from an EMBL/GenBank/DDBJ whole genome shotgun (WGS) entry which is preliminary data.</text>
</comment>
<feature type="compositionally biased region" description="Low complexity" evidence="1">
    <location>
        <begin position="74"/>
        <end position="89"/>
    </location>
</feature>
<evidence type="ECO:0000313" key="3">
    <source>
        <dbReference type="Proteomes" id="UP001153269"/>
    </source>
</evidence>
<accession>A0A9N7UR60</accession>
<evidence type="ECO:0000313" key="2">
    <source>
        <dbReference type="EMBL" id="CAB1435525.1"/>
    </source>
</evidence>
<gene>
    <name evidence="2" type="ORF">PLEPLA_LOCUS23594</name>
</gene>
<organism evidence="2 3">
    <name type="scientific">Pleuronectes platessa</name>
    <name type="common">European plaice</name>
    <dbReference type="NCBI Taxonomy" id="8262"/>
    <lineage>
        <taxon>Eukaryota</taxon>
        <taxon>Metazoa</taxon>
        <taxon>Chordata</taxon>
        <taxon>Craniata</taxon>
        <taxon>Vertebrata</taxon>
        <taxon>Euteleostomi</taxon>
        <taxon>Actinopterygii</taxon>
        <taxon>Neopterygii</taxon>
        <taxon>Teleostei</taxon>
        <taxon>Neoteleostei</taxon>
        <taxon>Acanthomorphata</taxon>
        <taxon>Carangaria</taxon>
        <taxon>Pleuronectiformes</taxon>
        <taxon>Pleuronectoidei</taxon>
        <taxon>Pleuronectidae</taxon>
        <taxon>Pleuronectes</taxon>
    </lineage>
</organism>
<protein>
    <submittedName>
        <fullName evidence="2">Uncharacterized protein</fullName>
    </submittedName>
</protein>
<proteinExistence type="predicted"/>
<feature type="compositionally biased region" description="Basic and acidic residues" evidence="1">
    <location>
        <begin position="50"/>
        <end position="72"/>
    </location>
</feature>
<name>A0A9N7UR60_PLEPL</name>
<dbReference type="AlphaFoldDB" id="A0A9N7UR60"/>
<sequence>MASAQSSQVCGSIAPRTVRERHAGAQRFRGGASSSVTHAGSARSGRTVRLCREERERRERERGVREGERERSCSLLSSSDDSAGADGDGIWVGASGTIGSAKQAVTQYEDKMLYIMKDSHRSCQPSPLAVLREAVPAGAH</sequence>
<dbReference type="EMBL" id="CADEAL010001779">
    <property type="protein sequence ID" value="CAB1435525.1"/>
    <property type="molecule type" value="Genomic_DNA"/>
</dbReference>
<evidence type="ECO:0000256" key="1">
    <source>
        <dbReference type="SAM" id="MobiDB-lite"/>
    </source>
</evidence>
<reference evidence="2" key="1">
    <citation type="submission" date="2020-03" db="EMBL/GenBank/DDBJ databases">
        <authorList>
            <person name="Weist P."/>
        </authorList>
    </citation>
    <scope>NUCLEOTIDE SEQUENCE</scope>
</reference>